<dbReference type="OrthoDB" id="6160477at2"/>
<feature type="transmembrane region" description="Helical" evidence="9">
    <location>
        <begin position="144"/>
        <end position="165"/>
    </location>
</feature>
<keyword evidence="5 9" id="KW-0812">Transmembrane</keyword>
<organism evidence="11 12">
    <name type="scientific">Albimonas donghaensis</name>
    <dbReference type="NCBI Taxonomy" id="356660"/>
    <lineage>
        <taxon>Bacteria</taxon>
        <taxon>Pseudomonadati</taxon>
        <taxon>Pseudomonadota</taxon>
        <taxon>Alphaproteobacteria</taxon>
        <taxon>Rhodobacterales</taxon>
        <taxon>Paracoccaceae</taxon>
        <taxon>Albimonas</taxon>
    </lineage>
</organism>
<protein>
    <recommendedName>
        <fullName evidence="9">TRAP transporter small permease protein</fullName>
    </recommendedName>
</protein>
<comment type="subcellular location">
    <subcellularLocation>
        <location evidence="1 9">Cell inner membrane</location>
        <topology evidence="1 9">Multi-pass membrane protein</topology>
    </subcellularLocation>
</comment>
<evidence type="ECO:0000256" key="8">
    <source>
        <dbReference type="ARBA" id="ARBA00038436"/>
    </source>
</evidence>
<comment type="similarity">
    <text evidence="8 9">Belongs to the TRAP transporter small permease family.</text>
</comment>
<feature type="transmembrane region" description="Helical" evidence="9">
    <location>
        <begin position="96"/>
        <end position="117"/>
    </location>
</feature>
<keyword evidence="4 9" id="KW-0997">Cell inner membrane</keyword>
<comment type="function">
    <text evidence="9">Part of the tripartite ATP-independent periplasmic (TRAP) transport system.</text>
</comment>
<dbReference type="STRING" id="356660.SAMN05444336_10582"/>
<feature type="transmembrane region" description="Helical" evidence="9">
    <location>
        <begin position="59"/>
        <end position="75"/>
    </location>
</feature>
<keyword evidence="3" id="KW-1003">Cell membrane</keyword>
<dbReference type="GO" id="GO:0005886">
    <property type="term" value="C:plasma membrane"/>
    <property type="evidence" value="ECO:0007669"/>
    <property type="project" value="UniProtKB-SubCell"/>
</dbReference>
<gene>
    <name evidence="11" type="ORF">SAMN05444336_10582</name>
</gene>
<keyword evidence="2 9" id="KW-0813">Transport</keyword>
<evidence type="ECO:0000256" key="4">
    <source>
        <dbReference type="ARBA" id="ARBA00022519"/>
    </source>
</evidence>
<comment type="subunit">
    <text evidence="9">The complex comprises the extracytoplasmic solute receptor protein and the two transmembrane proteins.</text>
</comment>
<dbReference type="Proteomes" id="UP000199118">
    <property type="component" value="Unassembled WGS sequence"/>
</dbReference>
<reference evidence="11 12" key="1">
    <citation type="submission" date="2016-10" db="EMBL/GenBank/DDBJ databases">
        <authorList>
            <person name="de Groot N.N."/>
        </authorList>
    </citation>
    <scope>NUCLEOTIDE SEQUENCE [LARGE SCALE GENOMIC DNA]</scope>
    <source>
        <strain evidence="11 12">DSM 17890</strain>
    </source>
</reference>
<evidence type="ECO:0000256" key="7">
    <source>
        <dbReference type="ARBA" id="ARBA00023136"/>
    </source>
</evidence>
<name>A0A1H3BLS6_9RHOB</name>
<dbReference type="AlphaFoldDB" id="A0A1H3BLS6"/>
<feature type="transmembrane region" description="Helical" evidence="9">
    <location>
        <begin position="21"/>
        <end position="39"/>
    </location>
</feature>
<keyword evidence="12" id="KW-1185">Reference proteome</keyword>
<proteinExistence type="inferred from homology"/>
<dbReference type="InterPro" id="IPR055348">
    <property type="entry name" value="DctQ"/>
</dbReference>
<evidence type="ECO:0000256" key="6">
    <source>
        <dbReference type="ARBA" id="ARBA00022989"/>
    </source>
</evidence>
<dbReference type="GO" id="GO:0022857">
    <property type="term" value="F:transmembrane transporter activity"/>
    <property type="evidence" value="ECO:0007669"/>
    <property type="project" value="UniProtKB-UniRule"/>
</dbReference>
<dbReference type="PANTHER" id="PTHR35011">
    <property type="entry name" value="2,3-DIKETO-L-GULONATE TRAP TRANSPORTER SMALL PERMEASE PROTEIN YIAM"/>
    <property type="match status" value="1"/>
</dbReference>
<evidence type="ECO:0000259" key="10">
    <source>
        <dbReference type="Pfam" id="PF04290"/>
    </source>
</evidence>
<evidence type="ECO:0000256" key="3">
    <source>
        <dbReference type="ARBA" id="ARBA00022475"/>
    </source>
</evidence>
<keyword evidence="7 9" id="KW-0472">Membrane</keyword>
<evidence type="ECO:0000313" key="12">
    <source>
        <dbReference type="Proteomes" id="UP000199118"/>
    </source>
</evidence>
<evidence type="ECO:0000256" key="2">
    <source>
        <dbReference type="ARBA" id="ARBA00022448"/>
    </source>
</evidence>
<sequence length="188" mass="19894">MSLEAQFERAVRAASRWSARLGGLVVLACAVLVTAEVILRNLPGGLGSEIRLHSFELTNFGFAAAVAFGFAYALTERAHIRIDLLYARLPLAARAGLDALALLALAAMASTMAWHGWGVAMRSAAMGAMPNSTLRLPLVIPQSVWAAGLTWFAGIAVLLAAQALLRLARGRFAEVHAAAGVMREEDTA</sequence>
<evidence type="ECO:0000313" key="11">
    <source>
        <dbReference type="EMBL" id="SDX42952.1"/>
    </source>
</evidence>
<dbReference type="EMBL" id="FNMZ01000005">
    <property type="protein sequence ID" value="SDX42952.1"/>
    <property type="molecule type" value="Genomic_DNA"/>
</dbReference>
<dbReference type="RefSeq" id="WP_092683077.1">
    <property type="nucleotide sequence ID" value="NZ_FNMZ01000005.1"/>
</dbReference>
<accession>A0A1H3BLS6</accession>
<evidence type="ECO:0000256" key="1">
    <source>
        <dbReference type="ARBA" id="ARBA00004429"/>
    </source>
</evidence>
<dbReference type="Pfam" id="PF04290">
    <property type="entry name" value="DctQ"/>
    <property type="match status" value="1"/>
</dbReference>
<evidence type="ECO:0000256" key="9">
    <source>
        <dbReference type="RuleBase" id="RU369079"/>
    </source>
</evidence>
<feature type="domain" description="Tripartite ATP-independent periplasmic transporters DctQ component" evidence="10">
    <location>
        <begin position="30"/>
        <end position="169"/>
    </location>
</feature>
<keyword evidence="6 9" id="KW-1133">Transmembrane helix</keyword>
<dbReference type="InterPro" id="IPR007387">
    <property type="entry name" value="TRAP_DctQ"/>
</dbReference>
<evidence type="ECO:0000256" key="5">
    <source>
        <dbReference type="ARBA" id="ARBA00022692"/>
    </source>
</evidence>